<dbReference type="PROSITE" id="PS51464">
    <property type="entry name" value="SIS"/>
    <property type="match status" value="1"/>
</dbReference>
<dbReference type="GO" id="GO:0003700">
    <property type="term" value="F:DNA-binding transcription factor activity"/>
    <property type="evidence" value="ECO:0007669"/>
    <property type="project" value="InterPro"/>
</dbReference>
<dbReference type="InterPro" id="IPR000281">
    <property type="entry name" value="HTH_RpiR"/>
</dbReference>
<dbReference type="InterPro" id="IPR035472">
    <property type="entry name" value="RpiR-like_SIS"/>
</dbReference>
<dbReference type="InterPro" id="IPR046348">
    <property type="entry name" value="SIS_dom_sf"/>
</dbReference>
<dbReference type="GO" id="GO:0097367">
    <property type="term" value="F:carbohydrate derivative binding"/>
    <property type="evidence" value="ECO:0007669"/>
    <property type="project" value="InterPro"/>
</dbReference>
<proteinExistence type="predicted"/>
<dbReference type="CDD" id="cd05013">
    <property type="entry name" value="SIS_RpiR"/>
    <property type="match status" value="1"/>
</dbReference>
<dbReference type="PANTHER" id="PTHR30514:SF18">
    <property type="entry name" value="RPIR-FAMILY TRANSCRIPTIONAL REGULATOR"/>
    <property type="match status" value="1"/>
</dbReference>
<dbReference type="InterPro" id="IPR001347">
    <property type="entry name" value="SIS_dom"/>
</dbReference>
<dbReference type="InterPro" id="IPR047640">
    <property type="entry name" value="RpiR-like"/>
</dbReference>
<dbReference type="GO" id="GO:0003677">
    <property type="term" value="F:DNA binding"/>
    <property type="evidence" value="ECO:0007669"/>
    <property type="project" value="UniProtKB-KW"/>
</dbReference>
<feature type="domain" description="SIS" evidence="5">
    <location>
        <begin position="128"/>
        <end position="265"/>
    </location>
</feature>
<keyword evidence="1" id="KW-0805">Transcription regulation</keyword>
<dbReference type="AlphaFoldDB" id="A0A3B0T0K3"/>
<dbReference type="PROSITE" id="PS51071">
    <property type="entry name" value="HTH_RPIR"/>
    <property type="match status" value="1"/>
</dbReference>
<dbReference type="Pfam" id="PF01380">
    <property type="entry name" value="SIS"/>
    <property type="match status" value="1"/>
</dbReference>
<dbReference type="InterPro" id="IPR036388">
    <property type="entry name" value="WH-like_DNA-bd_sf"/>
</dbReference>
<dbReference type="InterPro" id="IPR009057">
    <property type="entry name" value="Homeodomain-like_sf"/>
</dbReference>
<sequence>MGESFDVRLASAYSTLSTKLQQAADFVVENPVDTATRSLRSVAGKSGVAPATFTRLAQALKYDSFEALRDVIRASINRKVDSFSTRVDRLHSQHGTEGSDFTSAHMEACLDNIRKLGSEIDRTQLDQTVDRLGKARKVMLLGSLGSAGIAEYMSYMASFLTDNWALAGRGGASLGSIIGAMDERDALIVITKPPFAQRVLNAAKLASERGVYVIVISDSYACDALRYASSSFIIPTHTPHFYSSYTSTIFLVETIVGKLAACADASAGERIAMIEQHNRRLQETSNGTNLN</sequence>
<evidence type="ECO:0000256" key="3">
    <source>
        <dbReference type="ARBA" id="ARBA00023163"/>
    </source>
</evidence>
<keyword evidence="3" id="KW-0804">Transcription</keyword>
<accession>A0A3B0T0K3</accession>
<dbReference type="PANTHER" id="PTHR30514">
    <property type="entry name" value="GLUCOKINASE"/>
    <property type="match status" value="1"/>
</dbReference>
<keyword evidence="2" id="KW-0238">DNA-binding</keyword>
<dbReference type="GO" id="GO:1901135">
    <property type="term" value="P:carbohydrate derivative metabolic process"/>
    <property type="evidence" value="ECO:0007669"/>
    <property type="project" value="InterPro"/>
</dbReference>
<dbReference type="Gene3D" id="3.40.50.10490">
    <property type="entry name" value="Glucose-6-phosphate isomerase like protein, domain 1"/>
    <property type="match status" value="1"/>
</dbReference>
<name>A0A3B0T0K3_9ZZZZ</name>
<evidence type="ECO:0000256" key="2">
    <source>
        <dbReference type="ARBA" id="ARBA00023125"/>
    </source>
</evidence>
<reference evidence="6" key="1">
    <citation type="submission" date="2018-06" db="EMBL/GenBank/DDBJ databases">
        <authorList>
            <person name="Zhirakovskaya E."/>
        </authorList>
    </citation>
    <scope>NUCLEOTIDE SEQUENCE</scope>
</reference>
<dbReference type="SUPFAM" id="SSF53697">
    <property type="entry name" value="SIS domain"/>
    <property type="match status" value="1"/>
</dbReference>
<dbReference type="SUPFAM" id="SSF46689">
    <property type="entry name" value="Homeodomain-like"/>
    <property type="match status" value="1"/>
</dbReference>
<feature type="domain" description="HTH rpiR-type" evidence="4">
    <location>
        <begin position="3"/>
        <end position="79"/>
    </location>
</feature>
<evidence type="ECO:0000256" key="1">
    <source>
        <dbReference type="ARBA" id="ARBA00023015"/>
    </source>
</evidence>
<evidence type="ECO:0000259" key="4">
    <source>
        <dbReference type="PROSITE" id="PS51071"/>
    </source>
</evidence>
<evidence type="ECO:0008006" key="7">
    <source>
        <dbReference type="Google" id="ProtNLM"/>
    </source>
</evidence>
<evidence type="ECO:0000259" key="5">
    <source>
        <dbReference type="PROSITE" id="PS51464"/>
    </source>
</evidence>
<dbReference type="EMBL" id="UOEG01000240">
    <property type="protein sequence ID" value="VAW02354.1"/>
    <property type="molecule type" value="Genomic_DNA"/>
</dbReference>
<gene>
    <name evidence="6" type="ORF">MNBD_ALPHA07-1338</name>
</gene>
<dbReference type="Gene3D" id="1.10.10.10">
    <property type="entry name" value="Winged helix-like DNA-binding domain superfamily/Winged helix DNA-binding domain"/>
    <property type="match status" value="1"/>
</dbReference>
<protein>
    <recommendedName>
        <fullName evidence="7">Transcriptional regulator, RpiR family</fullName>
    </recommendedName>
</protein>
<evidence type="ECO:0000313" key="6">
    <source>
        <dbReference type="EMBL" id="VAW02354.1"/>
    </source>
</evidence>
<organism evidence="6">
    <name type="scientific">hydrothermal vent metagenome</name>
    <dbReference type="NCBI Taxonomy" id="652676"/>
    <lineage>
        <taxon>unclassified sequences</taxon>
        <taxon>metagenomes</taxon>
        <taxon>ecological metagenomes</taxon>
    </lineage>
</organism>